<protein>
    <submittedName>
        <fullName evidence="2">Uncharacterized protein</fullName>
    </submittedName>
</protein>
<dbReference type="EMBL" id="CAMXCT010001585">
    <property type="protein sequence ID" value="CAI3991374.1"/>
    <property type="molecule type" value="Genomic_DNA"/>
</dbReference>
<evidence type="ECO:0000256" key="1">
    <source>
        <dbReference type="SAM" id="MobiDB-lite"/>
    </source>
</evidence>
<feature type="non-terminal residue" evidence="2">
    <location>
        <position position="208"/>
    </location>
</feature>
<evidence type="ECO:0000313" key="2">
    <source>
        <dbReference type="EMBL" id="CAI3991374.1"/>
    </source>
</evidence>
<evidence type="ECO:0000313" key="4">
    <source>
        <dbReference type="Proteomes" id="UP001152797"/>
    </source>
</evidence>
<dbReference type="EMBL" id="CAMXCT030001585">
    <property type="protein sequence ID" value="CAL4778686.1"/>
    <property type="molecule type" value="Genomic_DNA"/>
</dbReference>
<accession>A0A9P1CGS4</accession>
<feature type="compositionally biased region" description="Basic and acidic residues" evidence="1">
    <location>
        <begin position="170"/>
        <end position="192"/>
    </location>
</feature>
<sequence>RFEKELLHQRSSCVQGGQELQQEFLMERRKLLEKVAQGESAQEQAFQAERLRAIRAEERCQVQETLHQAELARLTARYEKALLRCSSEQARLLSRYEKEKEEWAADWKEVNDIMQPLIQTHEAAEVQRVTRQAAAQEGLNLLKQFAQLKELETQELKRGRQASEVMAVRLDAERTESRAESGAESAEDHQEQTCEGAELRGPGGPSAQ</sequence>
<evidence type="ECO:0000313" key="3">
    <source>
        <dbReference type="EMBL" id="CAL1144749.1"/>
    </source>
</evidence>
<proteinExistence type="predicted"/>
<reference evidence="2" key="1">
    <citation type="submission" date="2022-10" db="EMBL/GenBank/DDBJ databases">
        <authorList>
            <person name="Chen Y."/>
            <person name="Dougan E. K."/>
            <person name="Chan C."/>
            <person name="Rhodes N."/>
            <person name="Thang M."/>
        </authorList>
    </citation>
    <scope>NUCLEOTIDE SEQUENCE</scope>
</reference>
<feature type="region of interest" description="Disordered" evidence="1">
    <location>
        <begin position="159"/>
        <end position="208"/>
    </location>
</feature>
<dbReference type="EMBL" id="CAMXCT020001585">
    <property type="protein sequence ID" value="CAL1144749.1"/>
    <property type="molecule type" value="Genomic_DNA"/>
</dbReference>
<organism evidence="2">
    <name type="scientific">Cladocopium goreaui</name>
    <dbReference type="NCBI Taxonomy" id="2562237"/>
    <lineage>
        <taxon>Eukaryota</taxon>
        <taxon>Sar</taxon>
        <taxon>Alveolata</taxon>
        <taxon>Dinophyceae</taxon>
        <taxon>Suessiales</taxon>
        <taxon>Symbiodiniaceae</taxon>
        <taxon>Cladocopium</taxon>
    </lineage>
</organism>
<keyword evidence="4" id="KW-1185">Reference proteome</keyword>
<name>A0A9P1CGS4_9DINO</name>
<gene>
    <name evidence="2" type="ORF">C1SCF055_LOCUS18291</name>
</gene>
<reference evidence="3" key="2">
    <citation type="submission" date="2024-04" db="EMBL/GenBank/DDBJ databases">
        <authorList>
            <person name="Chen Y."/>
            <person name="Shah S."/>
            <person name="Dougan E. K."/>
            <person name="Thang M."/>
            <person name="Chan C."/>
        </authorList>
    </citation>
    <scope>NUCLEOTIDE SEQUENCE [LARGE SCALE GENOMIC DNA]</scope>
</reference>
<comment type="caution">
    <text evidence="2">The sequence shown here is derived from an EMBL/GenBank/DDBJ whole genome shotgun (WGS) entry which is preliminary data.</text>
</comment>
<dbReference type="Proteomes" id="UP001152797">
    <property type="component" value="Unassembled WGS sequence"/>
</dbReference>
<dbReference type="AlphaFoldDB" id="A0A9P1CGS4"/>